<accession>A0A0E9V5K3</accession>
<name>A0A0E9V5K3_ANGAN</name>
<reference evidence="1" key="2">
    <citation type="journal article" date="2015" name="Fish Shellfish Immunol.">
        <title>Early steps in the European eel (Anguilla anguilla)-Vibrio vulnificus interaction in the gills: Role of the RtxA13 toxin.</title>
        <authorList>
            <person name="Callol A."/>
            <person name="Pajuelo D."/>
            <person name="Ebbesson L."/>
            <person name="Teles M."/>
            <person name="MacKenzie S."/>
            <person name="Amaro C."/>
        </authorList>
    </citation>
    <scope>NUCLEOTIDE SEQUENCE</scope>
</reference>
<proteinExistence type="predicted"/>
<sequence length="56" mass="6499">MTALLYEPMLLWVTVTADQMHAILRQTGKRGSTILFNFKNRYLFNRTVAEQIPEAV</sequence>
<reference evidence="1" key="1">
    <citation type="submission" date="2014-11" db="EMBL/GenBank/DDBJ databases">
        <authorList>
            <person name="Amaro Gonzalez C."/>
        </authorList>
    </citation>
    <scope>NUCLEOTIDE SEQUENCE</scope>
</reference>
<organism evidence="1">
    <name type="scientific">Anguilla anguilla</name>
    <name type="common">European freshwater eel</name>
    <name type="synonym">Muraena anguilla</name>
    <dbReference type="NCBI Taxonomy" id="7936"/>
    <lineage>
        <taxon>Eukaryota</taxon>
        <taxon>Metazoa</taxon>
        <taxon>Chordata</taxon>
        <taxon>Craniata</taxon>
        <taxon>Vertebrata</taxon>
        <taxon>Euteleostomi</taxon>
        <taxon>Actinopterygii</taxon>
        <taxon>Neopterygii</taxon>
        <taxon>Teleostei</taxon>
        <taxon>Anguilliformes</taxon>
        <taxon>Anguillidae</taxon>
        <taxon>Anguilla</taxon>
    </lineage>
</organism>
<evidence type="ECO:0000313" key="1">
    <source>
        <dbReference type="EMBL" id="JAH72538.1"/>
    </source>
</evidence>
<dbReference type="EMBL" id="GBXM01036039">
    <property type="protein sequence ID" value="JAH72538.1"/>
    <property type="molecule type" value="Transcribed_RNA"/>
</dbReference>
<protein>
    <submittedName>
        <fullName evidence="1">Uncharacterized protein</fullName>
    </submittedName>
</protein>
<dbReference type="AlphaFoldDB" id="A0A0E9V5K3"/>